<comment type="function">
    <text evidence="1">Zinc chaperone that directly transfers zinc cofactor to target proteins, thereby activating them. Zinc is transferred from the CXCC motif in the GTPase domain to the zinc binding site in target proteins in a process requiring GTP hydrolysis.</text>
</comment>
<dbReference type="RefSeq" id="WP_188607673.1">
    <property type="nucleotide sequence ID" value="NZ_BMGG01000001.1"/>
</dbReference>
<dbReference type="PANTHER" id="PTHR13748:SF62">
    <property type="entry name" value="COBW DOMAIN-CONTAINING PROTEIN"/>
    <property type="match status" value="1"/>
</dbReference>
<reference evidence="4" key="2">
    <citation type="submission" date="2020-09" db="EMBL/GenBank/DDBJ databases">
        <authorList>
            <person name="Sun Q."/>
            <person name="Zhou Y."/>
        </authorList>
    </citation>
    <scope>NUCLEOTIDE SEQUENCE</scope>
    <source>
        <strain evidence="4">CGMCC 1.12919</strain>
    </source>
</reference>
<proteinExistence type="predicted"/>
<organism evidence="4 5">
    <name type="scientific">Chelatococcus reniformis</name>
    <dbReference type="NCBI Taxonomy" id="1494448"/>
    <lineage>
        <taxon>Bacteria</taxon>
        <taxon>Pseudomonadati</taxon>
        <taxon>Pseudomonadota</taxon>
        <taxon>Alphaproteobacteria</taxon>
        <taxon>Hyphomicrobiales</taxon>
        <taxon>Chelatococcaceae</taxon>
        <taxon>Chelatococcus</taxon>
    </lineage>
</organism>
<evidence type="ECO:0000259" key="3">
    <source>
        <dbReference type="Pfam" id="PF07683"/>
    </source>
</evidence>
<comment type="caution">
    <text evidence="4">The sequence shown here is derived from an EMBL/GenBank/DDBJ whole genome shotgun (WGS) entry which is preliminary data.</text>
</comment>
<dbReference type="Proteomes" id="UP000637002">
    <property type="component" value="Unassembled WGS sequence"/>
</dbReference>
<feature type="domain" description="CobW C-terminal" evidence="3">
    <location>
        <begin position="221"/>
        <end position="292"/>
    </location>
</feature>
<dbReference type="InterPro" id="IPR003495">
    <property type="entry name" value="CobW/HypB/UreG_nucleotide-bd"/>
</dbReference>
<feature type="domain" description="CobW/HypB/UreG nucleotide-binding" evidence="2">
    <location>
        <begin position="6"/>
        <end position="173"/>
    </location>
</feature>
<accession>A0A916TYC1</accession>
<evidence type="ECO:0000313" key="4">
    <source>
        <dbReference type="EMBL" id="GGC50249.1"/>
    </source>
</evidence>
<dbReference type="PANTHER" id="PTHR13748">
    <property type="entry name" value="COBW-RELATED"/>
    <property type="match status" value="1"/>
</dbReference>
<evidence type="ECO:0000256" key="1">
    <source>
        <dbReference type="ARBA" id="ARBA00045658"/>
    </source>
</evidence>
<gene>
    <name evidence="4" type="ORF">GCM10010994_06710</name>
</gene>
<dbReference type="GO" id="GO:0005737">
    <property type="term" value="C:cytoplasm"/>
    <property type="evidence" value="ECO:0007669"/>
    <property type="project" value="TreeGrafter"/>
</dbReference>
<reference evidence="4" key="1">
    <citation type="journal article" date="2014" name="Int. J. Syst. Evol. Microbiol.">
        <title>Complete genome sequence of Corynebacterium casei LMG S-19264T (=DSM 44701T), isolated from a smear-ripened cheese.</title>
        <authorList>
            <consortium name="US DOE Joint Genome Institute (JGI-PGF)"/>
            <person name="Walter F."/>
            <person name="Albersmeier A."/>
            <person name="Kalinowski J."/>
            <person name="Ruckert C."/>
        </authorList>
    </citation>
    <scope>NUCLEOTIDE SEQUENCE</scope>
    <source>
        <strain evidence="4">CGMCC 1.12919</strain>
    </source>
</reference>
<dbReference type="SUPFAM" id="SSF52540">
    <property type="entry name" value="P-loop containing nucleoside triphosphate hydrolases"/>
    <property type="match status" value="1"/>
</dbReference>
<dbReference type="Pfam" id="PF02492">
    <property type="entry name" value="cobW"/>
    <property type="match status" value="1"/>
</dbReference>
<evidence type="ECO:0000313" key="5">
    <source>
        <dbReference type="Proteomes" id="UP000637002"/>
    </source>
</evidence>
<dbReference type="Pfam" id="PF07683">
    <property type="entry name" value="CobW_C"/>
    <property type="match status" value="1"/>
</dbReference>
<dbReference type="InterPro" id="IPR011629">
    <property type="entry name" value="CobW-like_C"/>
</dbReference>
<dbReference type="AlphaFoldDB" id="A0A916TYC1"/>
<keyword evidence="5" id="KW-1185">Reference proteome</keyword>
<evidence type="ECO:0000259" key="2">
    <source>
        <dbReference type="Pfam" id="PF02492"/>
    </source>
</evidence>
<name>A0A916TYC1_9HYPH</name>
<dbReference type="InterPro" id="IPR027417">
    <property type="entry name" value="P-loop_NTPase"/>
</dbReference>
<dbReference type="SUPFAM" id="SSF90002">
    <property type="entry name" value="Hypothetical protein YjiA, C-terminal domain"/>
    <property type="match status" value="1"/>
</dbReference>
<dbReference type="EMBL" id="BMGG01000001">
    <property type="protein sequence ID" value="GGC50249.1"/>
    <property type="molecule type" value="Genomic_DNA"/>
</dbReference>
<dbReference type="InterPro" id="IPR051316">
    <property type="entry name" value="Zinc-reg_GTPase_activator"/>
</dbReference>
<dbReference type="Gene3D" id="3.40.50.300">
    <property type="entry name" value="P-loop containing nucleotide triphosphate hydrolases"/>
    <property type="match status" value="1"/>
</dbReference>
<protein>
    <submittedName>
        <fullName evidence="4">Cobalamin biosynthesis protein CobW</fullName>
    </submittedName>
</protein>
<sequence>MTMQTPVILVSGTLGCGKTTYVRTLVRDNPGVRFGVVVNEFGEVGVDGDLLSPYVPDIVEIRNGCICCVTQDQLVPAVREVSTRYAVDVIVIETSGAADSTPVARQISLLAPVVSLRAHIVIGDCTLAADEATRDRSYCNALASAGIIALSKSDIADTARISGWRAFAASFNPRALLLDIRQCEATLATLLSSSRAEADGDAPSAHAAHGYVSVSRTVGDMTERQLRSLSERIGAKVLRMKGIVRVDGQWSEIQRVRTRLTIEPYEGRPPREGRLVFISRELFKLSLQRLVKESLAASVVGDDPLMPAPGYRATGGNG</sequence>